<protein>
    <submittedName>
        <fullName evidence="1">Uncharacterized protein</fullName>
    </submittedName>
</protein>
<keyword evidence="2" id="KW-1185">Reference proteome</keyword>
<evidence type="ECO:0000313" key="1">
    <source>
        <dbReference type="EMBL" id="KAJ8656558.1"/>
    </source>
</evidence>
<dbReference type="EMBL" id="JARTCD010000038">
    <property type="protein sequence ID" value="KAJ8656558.1"/>
    <property type="molecule type" value="Genomic_DNA"/>
</dbReference>
<accession>A0AAD7XXG7</accession>
<dbReference type="GeneID" id="83215043"/>
<proteinExistence type="predicted"/>
<organism evidence="1 2">
    <name type="scientific">Lichtheimia ornata</name>
    <dbReference type="NCBI Taxonomy" id="688661"/>
    <lineage>
        <taxon>Eukaryota</taxon>
        <taxon>Fungi</taxon>
        <taxon>Fungi incertae sedis</taxon>
        <taxon>Mucoromycota</taxon>
        <taxon>Mucoromycotina</taxon>
        <taxon>Mucoromycetes</taxon>
        <taxon>Mucorales</taxon>
        <taxon>Lichtheimiaceae</taxon>
        <taxon>Lichtheimia</taxon>
    </lineage>
</organism>
<dbReference type="Proteomes" id="UP001234581">
    <property type="component" value="Unassembled WGS sequence"/>
</dbReference>
<reference evidence="1 2" key="1">
    <citation type="submission" date="2023-03" db="EMBL/GenBank/DDBJ databases">
        <title>Genome sequence of Lichtheimia ornata CBS 291.66.</title>
        <authorList>
            <person name="Mohabir J.T."/>
            <person name="Shea T.P."/>
            <person name="Kurbessoian T."/>
            <person name="Berby B."/>
            <person name="Fontaine J."/>
            <person name="Livny J."/>
            <person name="Gnirke A."/>
            <person name="Stajich J.E."/>
            <person name="Cuomo C.A."/>
        </authorList>
    </citation>
    <scope>NUCLEOTIDE SEQUENCE [LARGE SCALE GENOMIC DNA]</scope>
    <source>
        <strain evidence="1">CBS 291.66</strain>
    </source>
</reference>
<name>A0AAD7XXG7_9FUNG</name>
<gene>
    <name evidence="1" type="ORF">O0I10_007635</name>
</gene>
<evidence type="ECO:0000313" key="2">
    <source>
        <dbReference type="Proteomes" id="UP001234581"/>
    </source>
</evidence>
<sequence>MLVLKEPFQTEVRKIICDYLNRFKEQANILRMKATDLSNPRIPVTAPKSCAYGWPQYFATYPEDLHDFESTPQPMEQQQQSENRCILRDNKVALSRFID</sequence>
<comment type="caution">
    <text evidence="1">The sequence shown here is derived from an EMBL/GenBank/DDBJ whole genome shotgun (WGS) entry which is preliminary data.</text>
</comment>
<dbReference type="RefSeq" id="XP_058341471.1">
    <property type="nucleotide sequence ID" value="XM_058487649.1"/>
</dbReference>
<dbReference type="AlphaFoldDB" id="A0AAD7XXG7"/>